<dbReference type="SUPFAM" id="SSF53254">
    <property type="entry name" value="Phosphoglycerate mutase-like"/>
    <property type="match status" value="1"/>
</dbReference>
<evidence type="ECO:0000313" key="1">
    <source>
        <dbReference type="EMBL" id="GGF96917.1"/>
    </source>
</evidence>
<reference evidence="1" key="1">
    <citation type="journal article" date="2014" name="Int. J. Syst. Evol. Microbiol.">
        <title>Complete genome sequence of Corynebacterium casei LMG S-19264T (=DSM 44701T), isolated from a smear-ripened cheese.</title>
        <authorList>
            <consortium name="US DOE Joint Genome Institute (JGI-PGF)"/>
            <person name="Walter F."/>
            <person name="Albersmeier A."/>
            <person name="Kalinowski J."/>
            <person name="Ruckert C."/>
        </authorList>
    </citation>
    <scope>NUCLEOTIDE SEQUENCE</scope>
    <source>
        <strain evidence="1">CCM 7905</strain>
    </source>
</reference>
<dbReference type="AlphaFoldDB" id="A0A917CV08"/>
<organism evidence="1 2">
    <name type="scientific">Rhodococcoides trifolii</name>
    <dbReference type="NCBI Taxonomy" id="908250"/>
    <lineage>
        <taxon>Bacteria</taxon>
        <taxon>Bacillati</taxon>
        <taxon>Actinomycetota</taxon>
        <taxon>Actinomycetes</taxon>
        <taxon>Mycobacteriales</taxon>
        <taxon>Nocardiaceae</taxon>
        <taxon>Rhodococcoides</taxon>
    </lineage>
</organism>
<dbReference type="InterPro" id="IPR013078">
    <property type="entry name" value="His_Pase_superF_clade-1"/>
</dbReference>
<name>A0A917CV08_9NOCA</name>
<evidence type="ECO:0000313" key="2">
    <source>
        <dbReference type="Proteomes" id="UP000654257"/>
    </source>
</evidence>
<dbReference type="SMART" id="SM00855">
    <property type="entry name" value="PGAM"/>
    <property type="match status" value="1"/>
</dbReference>
<gene>
    <name evidence="1" type="ORF">GCM10007304_08650</name>
</gene>
<dbReference type="Pfam" id="PF00300">
    <property type="entry name" value="His_Phos_1"/>
    <property type="match status" value="1"/>
</dbReference>
<protein>
    <submittedName>
        <fullName evidence="1">Phosphoglycerate mutase</fullName>
    </submittedName>
</protein>
<sequence length="202" mass="22404">MRAFRRFPTRFRKLHRVTVKLALVSHAATEATRSVRFPADEPLNVTGLRDVEKVDGRALVRGGAVLSAPERRTTETAQRLQLSDVQVEDAVRDVNYGRWTGKAMTDLGDDELHAWLTDPRASPHGGESVSDVVTRVAGWLRTLDEGSRTLTVTHPAVVRAAVVVALGAPLQAFWRIDVVPLSLTSMHRRGNHWTLRCASSRL</sequence>
<dbReference type="Proteomes" id="UP000654257">
    <property type="component" value="Unassembled WGS sequence"/>
</dbReference>
<dbReference type="Gene3D" id="3.40.50.1240">
    <property type="entry name" value="Phosphoglycerate mutase-like"/>
    <property type="match status" value="1"/>
</dbReference>
<comment type="caution">
    <text evidence="1">The sequence shown here is derived from an EMBL/GenBank/DDBJ whole genome shotgun (WGS) entry which is preliminary data.</text>
</comment>
<dbReference type="InterPro" id="IPR029033">
    <property type="entry name" value="His_PPase_superfam"/>
</dbReference>
<accession>A0A917CV08</accession>
<keyword evidence="2" id="KW-1185">Reference proteome</keyword>
<dbReference type="EMBL" id="BMCU01000001">
    <property type="protein sequence ID" value="GGF96917.1"/>
    <property type="molecule type" value="Genomic_DNA"/>
</dbReference>
<reference evidence="1" key="2">
    <citation type="submission" date="2020-09" db="EMBL/GenBank/DDBJ databases">
        <authorList>
            <person name="Sun Q."/>
            <person name="Sedlacek I."/>
        </authorList>
    </citation>
    <scope>NUCLEOTIDE SEQUENCE</scope>
    <source>
        <strain evidence="1">CCM 7905</strain>
    </source>
</reference>
<proteinExistence type="predicted"/>